<dbReference type="GO" id="GO:0016706">
    <property type="term" value="F:2-oxoglutarate-dependent dioxygenase activity"/>
    <property type="evidence" value="ECO:0000318"/>
    <property type="project" value="GO_Central"/>
</dbReference>
<gene>
    <name evidence="1" type="ORF">MANES_11G050400</name>
</gene>
<dbReference type="STRING" id="3983.A0A2C9UYM7"/>
<dbReference type="AlphaFoldDB" id="A0A2C9UYM7"/>
<reference evidence="1" key="1">
    <citation type="submission" date="2016-02" db="EMBL/GenBank/DDBJ databases">
        <title>WGS assembly of Manihot esculenta.</title>
        <authorList>
            <person name="Bredeson J.V."/>
            <person name="Prochnik S.E."/>
            <person name="Lyons J.B."/>
            <person name="Schmutz J."/>
            <person name="Grimwood J."/>
            <person name="Vrebalov J."/>
            <person name="Bart R.S."/>
            <person name="Amuge T."/>
            <person name="Ferguson M.E."/>
            <person name="Green R."/>
            <person name="Putnam N."/>
            <person name="Stites J."/>
            <person name="Rounsley S."/>
            <person name="Rokhsar D.S."/>
        </authorList>
    </citation>
    <scope>NUCLEOTIDE SEQUENCE [LARGE SCALE GENOMIC DNA]</scope>
    <source>
        <tissue evidence="1">Leaf</tissue>
    </source>
</reference>
<proteinExistence type="predicted"/>
<dbReference type="EMBL" id="CM004397">
    <property type="protein sequence ID" value="OAY36811.1"/>
    <property type="molecule type" value="Genomic_DNA"/>
</dbReference>
<accession>A0A2C9UYM7</accession>
<sequence>MFESVEELFQLPLWTKMLNVSRKRFHGYIGQLPSVPLYESIGIEDRTMLEKVESLTNVLWPQGNPNFSKMVRSFSKLVAELESIVRKMILESLGMEKYIDEHMNSTAYLLRILNYEGPQTTESKPGILLIQIRYTDHIAPKSAPEELVDEEHPLLYKPFDYLEFLKFGSQPVLIN</sequence>
<dbReference type="SUPFAM" id="SSF51197">
    <property type="entry name" value="Clavaminate synthase-like"/>
    <property type="match status" value="1"/>
</dbReference>
<organism evidence="1">
    <name type="scientific">Manihot esculenta</name>
    <name type="common">Cassava</name>
    <name type="synonym">Jatropha manihot</name>
    <dbReference type="NCBI Taxonomy" id="3983"/>
    <lineage>
        <taxon>Eukaryota</taxon>
        <taxon>Viridiplantae</taxon>
        <taxon>Streptophyta</taxon>
        <taxon>Embryophyta</taxon>
        <taxon>Tracheophyta</taxon>
        <taxon>Spermatophyta</taxon>
        <taxon>Magnoliopsida</taxon>
        <taxon>eudicotyledons</taxon>
        <taxon>Gunneridae</taxon>
        <taxon>Pentapetalae</taxon>
        <taxon>rosids</taxon>
        <taxon>fabids</taxon>
        <taxon>Malpighiales</taxon>
        <taxon>Euphorbiaceae</taxon>
        <taxon>Crotonoideae</taxon>
        <taxon>Manihoteae</taxon>
        <taxon>Manihot</taxon>
    </lineage>
</organism>
<name>A0A2C9UYM7_MANES</name>
<dbReference type="InterPro" id="IPR027443">
    <property type="entry name" value="IPNS-like_sf"/>
</dbReference>
<protein>
    <recommendedName>
        <fullName evidence="2">Isopenicillin N synthase-like Fe(2+) 2OG dioxygenase domain-containing protein</fullName>
    </recommendedName>
</protein>
<dbReference type="Gene3D" id="2.60.120.330">
    <property type="entry name" value="B-lactam Antibiotic, Isopenicillin N Synthase, Chain"/>
    <property type="match status" value="1"/>
</dbReference>
<evidence type="ECO:0008006" key="2">
    <source>
        <dbReference type="Google" id="ProtNLM"/>
    </source>
</evidence>
<evidence type="ECO:0000313" key="1">
    <source>
        <dbReference type="EMBL" id="OAY36811.1"/>
    </source>
</evidence>